<evidence type="ECO:0000256" key="28">
    <source>
        <dbReference type="ARBA" id="ARBA00080362"/>
    </source>
</evidence>
<gene>
    <name evidence="37" type="primary">LOC115219722</name>
</gene>
<dbReference type="SUPFAM" id="SSF53187">
    <property type="entry name" value="Zn-dependent exopeptidases"/>
    <property type="match status" value="1"/>
</dbReference>
<keyword evidence="5" id="KW-1003">Cell membrane</keyword>
<evidence type="ECO:0000256" key="3">
    <source>
        <dbReference type="ARBA" id="ARBA00005634"/>
    </source>
</evidence>
<evidence type="ECO:0000256" key="29">
    <source>
        <dbReference type="ARBA" id="ARBA00080568"/>
    </source>
</evidence>
<dbReference type="GO" id="GO:0006508">
    <property type="term" value="P:proteolysis"/>
    <property type="evidence" value="ECO:0007669"/>
    <property type="project" value="UniProtKB-KW"/>
</dbReference>
<dbReference type="Proteomes" id="UP000515154">
    <property type="component" value="Linkage group LG15"/>
</dbReference>
<keyword evidence="17" id="KW-0482">Metalloprotease</keyword>
<evidence type="ECO:0000256" key="25">
    <source>
        <dbReference type="ARBA" id="ARBA00075140"/>
    </source>
</evidence>
<organism evidence="36 37">
    <name type="scientific">Octopus sinensis</name>
    <name type="common">East Asian common octopus</name>
    <dbReference type="NCBI Taxonomy" id="2607531"/>
    <lineage>
        <taxon>Eukaryota</taxon>
        <taxon>Metazoa</taxon>
        <taxon>Spiralia</taxon>
        <taxon>Lophotrochozoa</taxon>
        <taxon>Mollusca</taxon>
        <taxon>Cephalopoda</taxon>
        <taxon>Coleoidea</taxon>
        <taxon>Octopodiformes</taxon>
        <taxon>Octopoda</taxon>
        <taxon>Incirrata</taxon>
        <taxon>Octopodidae</taxon>
        <taxon>Octopus</taxon>
    </lineage>
</organism>
<feature type="domain" description="PA" evidence="33">
    <location>
        <begin position="219"/>
        <end position="304"/>
    </location>
</feature>
<evidence type="ECO:0000256" key="2">
    <source>
        <dbReference type="ARBA" id="ARBA00004401"/>
    </source>
</evidence>
<evidence type="ECO:0000256" key="18">
    <source>
        <dbReference type="ARBA" id="ARBA00023136"/>
    </source>
</evidence>
<evidence type="ECO:0000256" key="11">
    <source>
        <dbReference type="ARBA" id="ARBA00022801"/>
    </source>
</evidence>
<keyword evidence="6" id="KW-0597">Phosphoprotein</keyword>
<dbReference type="PANTHER" id="PTHR10404">
    <property type="entry name" value="N-ACETYLATED-ALPHA-LINKED ACIDIC DIPEPTIDASE"/>
    <property type="match status" value="1"/>
</dbReference>
<keyword evidence="11" id="KW-0378">Hydrolase</keyword>
<feature type="domain" description="Peptidase M28" evidence="35">
    <location>
        <begin position="400"/>
        <end position="601"/>
    </location>
</feature>
<dbReference type="FunFam" id="3.50.30.30:FF:000002">
    <property type="entry name" value="N-acetylated-alpha-linked acidic dipeptidase 2"/>
    <property type="match status" value="1"/>
</dbReference>
<dbReference type="Pfam" id="PF04253">
    <property type="entry name" value="TFR_dimer"/>
    <property type="match status" value="1"/>
</dbReference>
<comment type="function">
    <text evidence="21">Also exhibits a dipeptidyl-peptidase IV type activity. In vitro, cleaves Gly-Pro-AMC.</text>
</comment>
<dbReference type="RefSeq" id="XP_036365311.1">
    <property type="nucleotide sequence ID" value="XM_036509418.1"/>
</dbReference>
<keyword evidence="12" id="KW-0862">Zinc</keyword>
<evidence type="ECO:0000256" key="12">
    <source>
        <dbReference type="ARBA" id="ARBA00022833"/>
    </source>
</evidence>
<evidence type="ECO:0000256" key="23">
    <source>
        <dbReference type="ARBA" id="ARBA00066561"/>
    </source>
</evidence>
<dbReference type="FunFam" id="1.20.930.40:FF:000001">
    <property type="entry name" value="N-acetylated-alpha-linked acidic dipeptidase 2"/>
    <property type="match status" value="1"/>
</dbReference>
<proteinExistence type="inferred from homology"/>
<evidence type="ECO:0000256" key="7">
    <source>
        <dbReference type="ARBA" id="ARBA00022645"/>
    </source>
</evidence>
<evidence type="ECO:0000256" key="20">
    <source>
        <dbReference type="ARBA" id="ARBA00052003"/>
    </source>
</evidence>
<evidence type="ECO:0000313" key="37">
    <source>
        <dbReference type="RefSeq" id="XP_036365311.1"/>
    </source>
</evidence>
<dbReference type="InterPro" id="IPR036757">
    <property type="entry name" value="TFR-like_dimer_dom_sf"/>
</dbReference>
<evidence type="ECO:0000256" key="27">
    <source>
        <dbReference type="ARBA" id="ARBA00079527"/>
    </source>
</evidence>
<keyword evidence="36" id="KW-1185">Reference proteome</keyword>
<keyword evidence="15 32" id="KW-1133">Transmembrane helix</keyword>
<evidence type="ECO:0000256" key="24">
    <source>
        <dbReference type="ARBA" id="ARBA00070473"/>
    </source>
</evidence>
<feature type="domain" description="Transferrin receptor-like dimerisation" evidence="34">
    <location>
        <begin position="666"/>
        <end position="783"/>
    </location>
</feature>
<evidence type="ECO:0000256" key="19">
    <source>
        <dbReference type="ARBA" id="ARBA00023180"/>
    </source>
</evidence>
<dbReference type="EC" id="3.4.17.21" evidence="23"/>
<sequence length="797" mass="91314">MYRLQLSGRQFSNLETEDLVEQPPSLKIMSPSGIDKKRIFRDIILCIIFLICGILIGWFSKSTHHEKKTFKCINHNSATPSTSPDHSNQFFTSYSTTESHLLRDDPIEKILANLDKQRIKSNLRDYTQKPRLTGTPGEKELVDKIFNTWKENGLTGVVITPYRILMSYPNITQPNQIEIRFQNQTVFTSHFYEKTLRKEDDSSKLVPPYNSFAPSGIAEGPLIYVNYGRIEDFQYLHKNHSVNFKGSIVIARYGKIFRGDKLKIAAQYNASGMILYTDPADFNIGENKTYPDTWWLPEQAVQRGTVGGDGDYLTPLYPATEDAYRISLAEARKLLPKIPCQPIGYGDAQVLLSEMDGEVVPSDWQGKLPITYKIGPGHVNSSLTVRLQVNNYESITTTWNVIGYIKGELEPDRYVILGNHHDSWVYSAVDPLSGAASLTEITRVLGNMSKEGWKPRRTIVFCSWGGEEQGLIGSTEWVEEHMKELYERGVAYLNVDYALDFYEKLSINTSPLLQDVMYKSAKKVPNPSPHHNGTTLYDNWKHQYPEGDEPKVSYSLGSGSDMATFYQRAGVPSMDFFYTYDSEKWKTLSYPSYHTAYDTFYYYTKFVDPSFNYTLAISQLWSILACYLAEDKILEFDLRRYSNIIAVSVYDLCKKHDHIFSNRSVNIESLHDASKKFVQATEKFHDFYKPKIDADNPLQVRILNDKMIQLERTFIDPEGIIGKRQYKHVIFAPMEHDAYSDASFPGIKECIWKIENENADVWEELKQQISVATYTILTAAESLDEIGLGFNRANHTE</sequence>
<evidence type="ECO:0000256" key="1">
    <source>
        <dbReference type="ARBA" id="ARBA00001947"/>
    </source>
</evidence>
<keyword evidence="19" id="KW-0325">Glycoprotein</keyword>
<keyword evidence="16" id="KW-0224">Dipeptidase</keyword>
<keyword evidence="14" id="KW-0735">Signal-anchor</keyword>
<dbReference type="PANTHER" id="PTHR10404:SF77">
    <property type="entry name" value="GLUTAMATE CARBOXYPEPTIDASE 2 HOMOLOG"/>
    <property type="match status" value="1"/>
</dbReference>
<evidence type="ECO:0000256" key="17">
    <source>
        <dbReference type="ARBA" id="ARBA00023049"/>
    </source>
</evidence>
<dbReference type="GO" id="GO:0005886">
    <property type="term" value="C:plasma membrane"/>
    <property type="evidence" value="ECO:0007669"/>
    <property type="project" value="UniProtKB-SubCell"/>
</dbReference>
<dbReference type="CDD" id="cd08022">
    <property type="entry name" value="M28_PSMA_like"/>
    <property type="match status" value="1"/>
</dbReference>
<evidence type="ECO:0000256" key="14">
    <source>
        <dbReference type="ARBA" id="ARBA00022968"/>
    </source>
</evidence>
<dbReference type="Gene3D" id="1.20.930.40">
    <property type="entry name" value="Transferrin receptor-like, dimerisation domain"/>
    <property type="match status" value="1"/>
</dbReference>
<dbReference type="InterPro" id="IPR046450">
    <property type="entry name" value="PA_dom_sf"/>
</dbReference>
<dbReference type="SUPFAM" id="SSF47672">
    <property type="entry name" value="Transferrin receptor-like dimerisation domain"/>
    <property type="match status" value="1"/>
</dbReference>
<accession>A0A7E6FC40</accession>
<comment type="function">
    <text evidence="22">Has both folate hydrolase and N-acetylated-alpha-linked-acidic dipeptidase (NAALADase) activity. Has a preference for tri-alpha-glutamate peptides. In the intestine, required for the uptake of folate. In the brain, modulates excitatory neurotransmission through the hydrolysis of the neuropeptide, N-aceylaspartylglutamate (NAAG), thereby releasing glutamate.</text>
</comment>
<keyword evidence="7" id="KW-0121">Carboxypeptidase</keyword>
<comment type="subunit">
    <text evidence="4">Homodimer.</text>
</comment>
<evidence type="ECO:0000256" key="5">
    <source>
        <dbReference type="ARBA" id="ARBA00022475"/>
    </source>
</evidence>
<evidence type="ECO:0000256" key="16">
    <source>
        <dbReference type="ARBA" id="ARBA00022997"/>
    </source>
</evidence>
<evidence type="ECO:0000256" key="6">
    <source>
        <dbReference type="ARBA" id="ARBA00022553"/>
    </source>
</evidence>
<dbReference type="Gene3D" id="3.50.30.30">
    <property type="match status" value="1"/>
</dbReference>
<comment type="catalytic activity">
    <reaction evidence="20">
        <text>Release of an unsubstituted, C-terminal glutamyl residue, typically from Ac-Asp-Glu or folylpoly-gamma-glutamates.</text>
        <dbReference type="EC" id="3.4.17.21"/>
    </reaction>
</comment>
<comment type="cofactor">
    <cofactor evidence="1">
        <name>Zn(2+)</name>
        <dbReference type="ChEBI" id="CHEBI:29105"/>
    </cofactor>
</comment>
<dbReference type="GO" id="GO:0046872">
    <property type="term" value="F:metal ion binding"/>
    <property type="evidence" value="ECO:0007669"/>
    <property type="project" value="UniProtKB-KW"/>
</dbReference>
<evidence type="ECO:0000256" key="8">
    <source>
        <dbReference type="ARBA" id="ARBA00022670"/>
    </source>
</evidence>
<evidence type="ECO:0000256" key="9">
    <source>
        <dbReference type="ARBA" id="ARBA00022692"/>
    </source>
</evidence>
<evidence type="ECO:0000256" key="15">
    <source>
        <dbReference type="ARBA" id="ARBA00022989"/>
    </source>
</evidence>
<evidence type="ECO:0000256" key="26">
    <source>
        <dbReference type="ARBA" id="ARBA00078457"/>
    </source>
</evidence>
<comment type="subcellular location">
    <subcellularLocation>
        <location evidence="2">Cell membrane</location>
        <topology evidence="2">Single-pass type II membrane protein</topology>
    </subcellularLocation>
</comment>
<evidence type="ECO:0000313" key="36">
    <source>
        <dbReference type="Proteomes" id="UP000515154"/>
    </source>
</evidence>
<keyword evidence="8" id="KW-0645">Protease</keyword>
<dbReference type="FunFam" id="3.40.630.10:FF:000009">
    <property type="entry name" value="N-acetylated-alpha-linked acidic dipeptidase 2"/>
    <property type="match status" value="1"/>
</dbReference>
<keyword evidence="18 32" id="KW-0472">Membrane</keyword>
<protein>
    <recommendedName>
        <fullName evidence="24">Glutamate carboxypeptidase 2</fullName>
        <ecNumber evidence="23">3.4.17.21</ecNumber>
    </recommendedName>
    <alternativeName>
        <fullName evidence="27">Folate hydrolase 1</fullName>
    </alternativeName>
    <alternativeName>
        <fullName evidence="30">Folylpoly-gamma-glutamate carboxypeptidase</fullName>
    </alternativeName>
    <alternativeName>
        <fullName evidence="31">Glutamate carboxypeptidase II</fullName>
    </alternativeName>
    <alternativeName>
        <fullName evidence="28">Membrane glutamate carboxypeptidase</fullName>
    </alternativeName>
    <alternativeName>
        <fullName evidence="29">N-acetylated-alpha-linked acidic dipeptidase I</fullName>
    </alternativeName>
    <alternativeName>
        <fullName evidence="25">Prostate-specific membrane antigen homolog</fullName>
    </alternativeName>
    <alternativeName>
        <fullName evidence="26">Pteroylpoly-gamma-glutamate carboxypeptidase</fullName>
    </alternativeName>
</protein>
<dbReference type="InterPro" id="IPR039373">
    <property type="entry name" value="Peptidase_M28B"/>
</dbReference>
<evidence type="ECO:0000259" key="35">
    <source>
        <dbReference type="Pfam" id="PF04389"/>
    </source>
</evidence>
<dbReference type="Pfam" id="PF04389">
    <property type="entry name" value="Peptidase_M28"/>
    <property type="match status" value="1"/>
</dbReference>
<reference evidence="37" key="1">
    <citation type="submission" date="2025-08" db="UniProtKB">
        <authorList>
            <consortium name="RefSeq"/>
        </authorList>
    </citation>
    <scope>IDENTIFICATION</scope>
</reference>
<evidence type="ECO:0000256" key="13">
    <source>
        <dbReference type="ARBA" id="ARBA00022837"/>
    </source>
</evidence>
<dbReference type="InterPro" id="IPR007484">
    <property type="entry name" value="Peptidase_M28"/>
</dbReference>
<dbReference type="SUPFAM" id="SSF52025">
    <property type="entry name" value="PA domain"/>
    <property type="match status" value="1"/>
</dbReference>
<dbReference type="GO" id="GO:0016805">
    <property type="term" value="F:dipeptidase activity"/>
    <property type="evidence" value="ECO:0007669"/>
    <property type="project" value="UniProtKB-KW"/>
</dbReference>
<evidence type="ECO:0000256" key="32">
    <source>
        <dbReference type="SAM" id="Phobius"/>
    </source>
</evidence>
<dbReference type="CDD" id="cd02121">
    <property type="entry name" value="PA_GCPII_like"/>
    <property type="match status" value="1"/>
</dbReference>
<keyword evidence="10" id="KW-0479">Metal-binding</keyword>
<name>A0A7E6FC40_9MOLL</name>
<evidence type="ECO:0000259" key="33">
    <source>
        <dbReference type="Pfam" id="PF02225"/>
    </source>
</evidence>
<dbReference type="Pfam" id="PF02225">
    <property type="entry name" value="PA"/>
    <property type="match status" value="1"/>
</dbReference>
<evidence type="ECO:0000256" key="21">
    <source>
        <dbReference type="ARBA" id="ARBA00054055"/>
    </source>
</evidence>
<dbReference type="Gene3D" id="3.40.630.10">
    <property type="entry name" value="Zn peptidases"/>
    <property type="match status" value="1"/>
</dbReference>
<dbReference type="InterPro" id="IPR007365">
    <property type="entry name" value="TFR-like_dimer_dom"/>
</dbReference>
<evidence type="ECO:0000256" key="10">
    <source>
        <dbReference type="ARBA" id="ARBA00022723"/>
    </source>
</evidence>
<evidence type="ECO:0000259" key="34">
    <source>
        <dbReference type="Pfam" id="PF04253"/>
    </source>
</evidence>
<comment type="similarity">
    <text evidence="3">Belongs to the peptidase M28 family. M28B subfamily.</text>
</comment>
<evidence type="ECO:0000256" key="30">
    <source>
        <dbReference type="ARBA" id="ARBA00082075"/>
    </source>
</evidence>
<dbReference type="InterPro" id="IPR003137">
    <property type="entry name" value="PA_domain"/>
</dbReference>
<evidence type="ECO:0000256" key="4">
    <source>
        <dbReference type="ARBA" id="ARBA00011738"/>
    </source>
</evidence>
<evidence type="ECO:0000256" key="31">
    <source>
        <dbReference type="ARBA" id="ARBA00082320"/>
    </source>
</evidence>
<dbReference type="AlphaFoldDB" id="A0A7E6FC40"/>
<feature type="transmembrane region" description="Helical" evidence="32">
    <location>
        <begin position="39"/>
        <end position="59"/>
    </location>
</feature>
<keyword evidence="9 32" id="KW-0812">Transmembrane</keyword>
<keyword evidence="13" id="KW-0106">Calcium</keyword>
<dbReference type="GO" id="GO:0004181">
    <property type="term" value="F:metallocarboxypeptidase activity"/>
    <property type="evidence" value="ECO:0007669"/>
    <property type="project" value="UniProtKB-EC"/>
</dbReference>
<evidence type="ECO:0000256" key="22">
    <source>
        <dbReference type="ARBA" id="ARBA00056370"/>
    </source>
</evidence>